<evidence type="ECO:0000313" key="2">
    <source>
        <dbReference type="EMBL" id="QDU65198.1"/>
    </source>
</evidence>
<dbReference type="Proteomes" id="UP000316921">
    <property type="component" value="Chromosome"/>
</dbReference>
<evidence type="ECO:0000313" key="3">
    <source>
        <dbReference type="Proteomes" id="UP000316921"/>
    </source>
</evidence>
<accession>A0A518BDY2</accession>
<organism evidence="2 3">
    <name type="scientific">Engelhardtia mirabilis</name>
    <dbReference type="NCBI Taxonomy" id="2528011"/>
    <lineage>
        <taxon>Bacteria</taxon>
        <taxon>Pseudomonadati</taxon>
        <taxon>Planctomycetota</taxon>
        <taxon>Planctomycetia</taxon>
        <taxon>Planctomycetia incertae sedis</taxon>
        <taxon>Engelhardtia</taxon>
    </lineage>
</organism>
<proteinExistence type="predicted"/>
<name>A0A518BDY2_9BACT</name>
<dbReference type="Pfam" id="PF01323">
    <property type="entry name" value="DSBA"/>
    <property type="match status" value="1"/>
</dbReference>
<feature type="domain" description="DSBA-like thioredoxin" evidence="1">
    <location>
        <begin position="5"/>
        <end position="207"/>
    </location>
</feature>
<dbReference type="KEGG" id="pbap:Pla133_02620"/>
<dbReference type="PANTHER" id="PTHR13887">
    <property type="entry name" value="GLUTATHIONE S-TRANSFERASE KAPPA"/>
    <property type="match status" value="1"/>
</dbReference>
<dbReference type="SUPFAM" id="SSF52833">
    <property type="entry name" value="Thioredoxin-like"/>
    <property type="match status" value="1"/>
</dbReference>
<dbReference type="EMBL" id="CP036287">
    <property type="protein sequence ID" value="QDU65198.1"/>
    <property type="molecule type" value="Genomic_DNA"/>
</dbReference>
<dbReference type="InterPro" id="IPR036249">
    <property type="entry name" value="Thioredoxin-like_sf"/>
</dbReference>
<sequence>MQSPTLEVWSDIACPWCYVGKRRLEAALAGLDQPPEVQWRAFELDPSAPRRITADRTYAERLARKYDTSLQEAQGMIDRMVDTAAAEGLAFDFDAIQPGNTFDAHRLVALARLSDLAGAMQERLMAAYMTEGVAIGETAELARLAEEVGLEPEPVAQLLAGDAFAEQVRGDEARAVSLGIGSVPTFVVDGSRGLSGAQPPELLRQLLRS</sequence>
<dbReference type="Gene3D" id="3.40.30.10">
    <property type="entry name" value="Glutaredoxin"/>
    <property type="match status" value="1"/>
</dbReference>
<dbReference type="GO" id="GO:0016491">
    <property type="term" value="F:oxidoreductase activity"/>
    <property type="evidence" value="ECO:0007669"/>
    <property type="project" value="InterPro"/>
</dbReference>
<dbReference type="CDD" id="cd03024">
    <property type="entry name" value="DsbA_FrnE"/>
    <property type="match status" value="1"/>
</dbReference>
<keyword evidence="3" id="KW-1185">Reference proteome</keyword>
<protein>
    <submittedName>
        <fullName evidence="2">DSBA-like thioredoxin domain protein</fullName>
    </submittedName>
</protein>
<evidence type="ECO:0000259" key="1">
    <source>
        <dbReference type="Pfam" id="PF01323"/>
    </source>
</evidence>
<dbReference type="AlphaFoldDB" id="A0A518BDY2"/>
<dbReference type="PANTHER" id="PTHR13887:SF41">
    <property type="entry name" value="THIOREDOXIN SUPERFAMILY PROTEIN"/>
    <property type="match status" value="1"/>
</dbReference>
<gene>
    <name evidence="2" type="ORF">Pla133_02620</name>
</gene>
<reference evidence="2 3" key="1">
    <citation type="submission" date="2019-02" db="EMBL/GenBank/DDBJ databases">
        <title>Deep-cultivation of Planctomycetes and their phenomic and genomic characterization uncovers novel biology.</title>
        <authorList>
            <person name="Wiegand S."/>
            <person name="Jogler M."/>
            <person name="Boedeker C."/>
            <person name="Pinto D."/>
            <person name="Vollmers J."/>
            <person name="Rivas-Marin E."/>
            <person name="Kohn T."/>
            <person name="Peeters S.H."/>
            <person name="Heuer A."/>
            <person name="Rast P."/>
            <person name="Oberbeckmann S."/>
            <person name="Bunk B."/>
            <person name="Jeske O."/>
            <person name="Meyerdierks A."/>
            <person name="Storesund J.E."/>
            <person name="Kallscheuer N."/>
            <person name="Luecker S."/>
            <person name="Lage O.M."/>
            <person name="Pohl T."/>
            <person name="Merkel B.J."/>
            <person name="Hornburger P."/>
            <person name="Mueller R.-W."/>
            <person name="Bruemmer F."/>
            <person name="Labrenz M."/>
            <person name="Spormann A.M."/>
            <person name="Op den Camp H."/>
            <person name="Overmann J."/>
            <person name="Amann R."/>
            <person name="Jetten M.S.M."/>
            <person name="Mascher T."/>
            <person name="Medema M.H."/>
            <person name="Devos D.P."/>
            <person name="Kaster A.-K."/>
            <person name="Ovreas L."/>
            <person name="Rohde M."/>
            <person name="Galperin M.Y."/>
            <person name="Jogler C."/>
        </authorList>
    </citation>
    <scope>NUCLEOTIDE SEQUENCE [LARGE SCALE GENOMIC DNA]</scope>
    <source>
        <strain evidence="2 3">Pla133</strain>
    </source>
</reference>
<dbReference type="InterPro" id="IPR001853">
    <property type="entry name" value="DSBA-like_thioredoxin_dom"/>
</dbReference>
<dbReference type="RefSeq" id="WP_145061576.1">
    <property type="nucleotide sequence ID" value="NZ_CP036287.1"/>
</dbReference>